<comment type="caution">
    <text evidence="2">The sequence shown here is derived from an EMBL/GenBank/DDBJ whole genome shotgun (WGS) entry which is preliminary data.</text>
</comment>
<reference evidence="2" key="1">
    <citation type="submission" date="2016-01" db="EMBL/GenBank/DDBJ databases">
        <authorList>
            <person name="Peeters C."/>
        </authorList>
    </citation>
    <scope>NUCLEOTIDE SEQUENCE [LARGE SCALE GENOMIC DNA]</scope>
    <source>
        <strain evidence="2">LMG 22937</strain>
    </source>
</reference>
<sequence>MRHDFALRPVASGSRRMSEAPTTAALIASTRFAHAGTTRFSGAITAIAIAAITTTANEDLRPATGAHEQAARGLQPTGISSGHRRSLMNAEDHRQTAPAMQYLTRTGAPDLTSGLSVGAASVGLARS</sequence>
<protein>
    <submittedName>
        <fullName evidence="2">Uncharacterized protein</fullName>
    </submittedName>
</protein>
<keyword evidence="3" id="KW-1185">Reference proteome</keyword>
<name>A0A158KYT9_9BURK</name>
<gene>
    <name evidence="2" type="ORF">AWB67_07059</name>
</gene>
<dbReference type="Proteomes" id="UP000054925">
    <property type="component" value="Unassembled WGS sequence"/>
</dbReference>
<evidence type="ECO:0000313" key="2">
    <source>
        <dbReference type="EMBL" id="SAL85883.1"/>
    </source>
</evidence>
<dbReference type="AlphaFoldDB" id="A0A158KYT9"/>
<evidence type="ECO:0000256" key="1">
    <source>
        <dbReference type="SAM" id="MobiDB-lite"/>
    </source>
</evidence>
<feature type="region of interest" description="Disordered" evidence="1">
    <location>
        <begin position="64"/>
        <end position="105"/>
    </location>
</feature>
<proteinExistence type="predicted"/>
<dbReference type="OrthoDB" id="9831517at2"/>
<organism evidence="2 3">
    <name type="scientific">Caballeronia terrestris</name>
    <dbReference type="NCBI Taxonomy" id="1226301"/>
    <lineage>
        <taxon>Bacteria</taxon>
        <taxon>Pseudomonadati</taxon>
        <taxon>Pseudomonadota</taxon>
        <taxon>Betaproteobacteria</taxon>
        <taxon>Burkholderiales</taxon>
        <taxon>Burkholderiaceae</taxon>
        <taxon>Caballeronia</taxon>
    </lineage>
</organism>
<dbReference type="EMBL" id="FCOL02000200">
    <property type="protein sequence ID" value="SAL85883.1"/>
    <property type="molecule type" value="Genomic_DNA"/>
</dbReference>
<feature type="region of interest" description="Disordered" evidence="1">
    <location>
        <begin position="1"/>
        <end position="20"/>
    </location>
</feature>
<evidence type="ECO:0000313" key="3">
    <source>
        <dbReference type="Proteomes" id="UP000054925"/>
    </source>
</evidence>
<accession>A0A158KYT9</accession>